<feature type="region of interest" description="Disordered" evidence="1">
    <location>
        <begin position="1"/>
        <end position="27"/>
    </location>
</feature>
<dbReference type="CDD" id="cd00093">
    <property type="entry name" value="HTH_XRE"/>
    <property type="match status" value="1"/>
</dbReference>
<feature type="domain" description="HTH cro/C1-type" evidence="2">
    <location>
        <begin position="23"/>
        <end position="69"/>
    </location>
</feature>
<dbReference type="GO" id="GO:0003677">
    <property type="term" value="F:DNA binding"/>
    <property type="evidence" value="ECO:0007669"/>
    <property type="project" value="InterPro"/>
</dbReference>
<organism evidence="3">
    <name type="scientific">uncultured Chloroflexia bacterium</name>
    <dbReference type="NCBI Taxonomy" id="1672391"/>
    <lineage>
        <taxon>Bacteria</taxon>
        <taxon>Bacillati</taxon>
        <taxon>Chloroflexota</taxon>
        <taxon>Chloroflexia</taxon>
        <taxon>environmental samples</taxon>
    </lineage>
</organism>
<evidence type="ECO:0000259" key="2">
    <source>
        <dbReference type="PROSITE" id="PS50943"/>
    </source>
</evidence>
<dbReference type="Pfam" id="PF13443">
    <property type="entry name" value="HTH_26"/>
    <property type="match status" value="1"/>
</dbReference>
<dbReference type="PANTHER" id="PTHR37301:SF1">
    <property type="entry name" value="DNA-BINDING PROTEIN"/>
    <property type="match status" value="1"/>
</dbReference>
<accession>A0A6J4J255</accession>
<name>A0A6J4J255_9CHLR</name>
<gene>
    <name evidence="3" type="ORF">AVDCRST_MAG26-2518</name>
</gene>
<dbReference type="SUPFAM" id="SSF47413">
    <property type="entry name" value="lambda repressor-like DNA-binding domains"/>
    <property type="match status" value="1"/>
</dbReference>
<protein>
    <recommendedName>
        <fullName evidence="2">HTH cro/C1-type domain-containing protein</fullName>
    </recommendedName>
</protein>
<evidence type="ECO:0000256" key="1">
    <source>
        <dbReference type="SAM" id="MobiDB-lite"/>
    </source>
</evidence>
<dbReference type="InterPro" id="IPR001387">
    <property type="entry name" value="Cro/C1-type_HTH"/>
</dbReference>
<dbReference type="InterPro" id="IPR010982">
    <property type="entry name" value="Lambda_DNA-bd_dom_sf"/>
</dbReference>
<sequence length="106" mass="12165">MGRITVRIDEKIKERERQEGRPLSRNEVARAAGVPGAALASLANNRAERISMDVLARLCEYFQCPTGDLLHYQADEPETVEDEIESREIVERWERTYGADEHPREP</sequence>
<dbReference type="AlphaFoldDB" id="A0A6J4J255"/>
<dbReference type="EMBL" id="CADCTK010000577">
    <property type="protein sequence ID" value="CAA9264972.1"/>
    <property type="molecule type" value="Genomic_DNA"/>
</dbReference>
<evidence type="ECO:0000313" key="3">
    <source>
        <dbReference type="EMBL" id="CAA9264972.1"/>
    </source>
</evidence>
<reference evidence="3" key="1">
    <citation type="submission" date="2020-02" db="EMBL/GenBank/DDBJ databases">
        <authorList>
            <person name="Meier V. D."/>
        </authorList>
    </citation>
    <scope>NUCLEOTIDE SEQUENCE</scope>
    <source>
        <strain evidence="3">AVDCRST_MAG26</strain>
    </source>
</reference>
<dbReference type="Gene3D" id="1.10.260.40">
    <property type="entry name" value="lambda repressor-like DNA-binding domains"/>
    <property type="match status" value="1"/>
</dbReference>
<dbReference type="SMART" id="SM00530">
    <property type="entry name" value="HTH_XRE"/>
    <property type="match status" value="1"/>
</dbReference>
<dbReference type="PROSITE" id="PS50943">
    <property type="entry name" value="HTH_CROC1"/>
    <property type="match status" value="1"/>
</dbReference>
<proteinExistence type="predicted"/>
<dbReference type="PANTHER" id="PTHR37301">
    <property type="entry name" value="DNA-BINDING PROTEIN-RELATED"/>
    <property type="match status" value="1"/>
</dbReference>